<dbReference type="GO" id="GO:0005885">
    <property type="term" value="C:Arp2/3 protein complex"/>
    <property type="evidence" value="ECO:0007669"/>
    <property type="project" value="InterPro"/>
</dbReference>
<dbReference type="GeneID" id="68106561"/>
<dbReference type="GO" id="GO:0005200">
    <property type="term" value="F:structural constituent of cytoskeleton"/>
    <property type="evidence" value="ECO:0007669"/>
    <property type="project" value="TreeGrafter"/>
</dbReference>
<evidence type="ECO:0000256" key="6">
    <source>
        <dbReference type="RuleBase" id="RU364015"/>
    </source>
</evidence>
<dbReference type="InterPro" id="IPR034666">
    <property type="entry name" value="ARPC2/4"/>
</dbReference>
<name>A0AA88H216_NAELO</name>
<reference evidence="8 9" key="1">
    <citation type="journal article" date="2018" name="BMC Genomics">
        <title>The genome of Naegleria lovaniensis, the basis for a comparative approach to unravel pathogenicity factors of the human pathogenic amoeba N. fowleri.</title>
        <authorList>
            <person name="Liechti N."/>
            <person name="Schurch N."/>
            <person name="Bruggmann R."/>
            <person name="Wittwer M."/>
        </authorList>
    </citation>
    <scope>NUCLEOTIDE SEQUENCE [LARGE SCALE GENOMIC DNA]</scope>
    <source>
        <strain evidence="8 9">ATCC 30569</strain>
    </source>
</reference>
<accession>A0AA88H216</accession>
<comment type="similarity">
    <text evidence="2 6">Belongs to the ARPC2 family.</text>
</comment>
<feature type="compositionally biased region" description="Basic and acidic residues" evidence="7">
    <location>
        <begin position="296"/>
        <end position="305"/>
    </location>
</feature>
<evidence type="ECO:0000256" key="4">
    <source>
        <dbReference type="ARBA" id="ARBA00023203"/>
    </source>
</evidence>
<dbReference type="AlphaFoldDB" id="A0AA88H216"/>
<dbReference type="SUPFAM" id="SSF69645">
    <property type="entry name" value="Arp2/3 complex subunits"/>
    <property type="match status" value="2"/>
</dbReference>
<dbReference type="EMBL" id="PYSW02000007">
    <property type="protein sequence ID" value="KAG2389548.1"/>
    <property type="molecule type" value="Genomic_DNA"/>
</dbReference>
<evidence type="ECO:0000313" key="8">
    <source>
        <dbReference type="EMBL" id="KAG2389548.1"/>
    </source>
</evidence>
<evidence type="ECO:0000313" key="9">
    <source>
        <dbReference type="Proteomes" id="UP000816034"/>
    </source>
</evidence>
<evidence type="ECO:0000256" key="3">
    <source>
        <dbReference type="ARBA" id="ARBA00022490"/>
    </source>
</evidence>
<keyword evidence="9" id="KW-1185">Reference proteome</keyword>
<evidence type="ECO:0000256" key="1">
    <source>
        <dbReference type="ARBA" id="ARBA00004245"/>
    </source>
</evidence>
<dbReference type="PANTHER" id="PTHR12058:SF0">
    <property type="entry name" value="ACTIN-RELATED PROTEIN 2_3 COMPLEX SUBUNIT 2"/>
    <property type="match status" value="1"/>
</dbReference>
<dbReference type="PANTHER" id="PTHR12058">
    <property type="entry name" value="ARP2/3 COMPLEX 34 KDA SUBUNIT"/>
    <property type="match status" value="1"/>
</dbReference>
<sequence length="314" mass="35639">MIFLEAANKIIQEVLTKQFDPATRSGVRVNGGDFDGTKFVLETDAGNKNILNLSVYVHGEKVFTKYGGIDLLKKTLPGLTVQSPGLKVEDQVHTFTITIDVEKEEKNKAKWLQEIPRCKTTYMSAVFLQAMEKHTKGETMEPIQIPYRPDENIYLISYKGKSLVAVYSILFRDPDDVVLANGFLCEFKDAKKDRALNAAPNMNFSQGQLAGELVDVKSVTEPRDERTLKKEGWGFVSISLLDVQLKADKQMNTAELLIGFRSYLHYHLKCMKAYMHIRMRERVEKLMQNLNAAKDLSGKKTEKKTMSGKTFKQN</sequence>
<dbReference type="Gene3D" id="3.30.1460.20">
    <property type="match status" value="1"/>
</dbReference>
<dbReference type="GO" id="GO:0030041">
    <property type="term" value="P:actin filament polymerization"/>
    <property type="evidence" value="ECO:0007669"/>
    <property type="project" value="InterPro"/>
</dbReference>
<dbReference type="RefSeq" id="XP_044553540.1">
    <property type="nucleotide sequence ID" value="XM_044690060.1"/>
</dbReference>
<comment type="subcellular location">
    <subcellularLocation>
        <location evidence="1 6">Cytoplasm</location>
        <location evidence="1 6">Cytoskeleton</location>
    </subcellularLocation>
</comment>
<comment type="subunit">
    <text evidence="6">Component of the Arp2/3 complex.</text>
</comment>
<feature type="region of interest" description="Disordered" evidence="7">
    <location>
        <begin position="294"/>
        <end position="314"/>
    </location>
</feature>
<proteinExistence type="inferred from homology"/>
<keyword evidence="3 6" id="KW-0963">Cytoplasm</keyword>
<evidence type="ECO:0000256" key="7">
    <source>
        <dbReference type="SAM" id="MobiDB-lite"/>
    </source>
</evidence>
<protein>
    <recommendedName>
        <fullName evidence="6">Arp2/3 complex 34 kDa subunit</fullName>
    </recommendedName>
</protein>
<keyword evidence="4 6" id="KW-0009">Actin-binding</keyword>
<evidence type="ECO:0000256" key="2">
    <source>
        <dbReference type="ARBA" id="ARBA00007192"/>
    </source>
</evidence>
<dbReference type="GO" id="GO:0051015">
    <property type="term" value="F:actin filament binding"/>
    <property type="evidence" value="ECO:0007669"/>
    <property type="project" value="TreeGrafter"/>
</dbReference>
<gene>
    <name evidence="8" type="ORF">C9374_014108</name>
</gene>
<dbReference type="GO" id="GO:0034314">
    <property type="term" value="P:Arp2/3 complex-mediated actin nucleation"/>
    <property type="evidence" value="ECO:0007669"/>
    <property type="project" value="InterPro"/>
</dbReference>
<dbReference type="InterPro" id="IPR007188">
    <property type="entry name" value="ARPC2"/>
</dbReference>
<evidence type="ECO:0000256" key="5">
    <source>
        <dbReference type="ARBA" id="ARBA00023212"/>
    </source>
</evidence>
<comment type="function">
    <text evidence="6">Functions as actin-binding component of the Arp2/3 complex which is involved in regulation of actin polymerization and together with an activating nucleation-promoting factor (NPF) mediates the formation of branched actin networks.</text>
</comment>
<organism evidence="8 9">
    <name type="scientific">Naegleria lovaniensis</name>
    <name type="common">Amoeba</name>
    <dbReference type="NCBI Taxonomy" id="51637"/>
    <lineage>
        <taxon>Eukaryota</taxon>
        <taxon>Discoba</taxon>
        <taxon>Heterolobosea</taxon>
        <taxon>Tetramitia</taxon>
        <taxon>Eutetramitia</taxon>
        <taxon>Vahlkampfiidae</taxon>
        <taxon>Naegleria</taxon>
    </lineage>
</organism>
<dbReference type="Proteomes" id="UP000816034">
    <property type="component" value="Unassembled WGS sequence"/>
</dbReference>
<comment type="caution">
    <text evidence="8">The sequence shown here is derived from an EMBL/GenBank/DDBJ whole genome shotgun (WGS) entry which is preliminary data.</text>
</comment>
<dbReference type="Pfam" id="PF04045">
    <property type="entry name" value="P34-Arc"/>
    <property type="match status" value="1"/>
</dbReference>
<keyword evidence="5 6" id="KW-0206">Cytoskeleton</keyword>